<keyword evidence="10" id="KW-1185">Reference proteome</keyword>
<evidence type="ECO:0000313" key="9">
    <source>
        <dbReference type="EMBL" id="CAG2198823.1"/>
    </source>
</evidence>
<comment type="caution">
    <text evidence="3">Lacks conserved residue(s) required for the propagation of feature annotation.</text>
</comment>
<dbReference type="PRINTS" id="PR00480">
    <property type="entry name" value="ASTACIN"/>
</dbReference>
<dbReference type="PROSITE" id="PS50070">
    <property type="entry name" value="KRINGLE_2"/>
    <property type="match status" value="1"/>
</dbReference>
<dbReference type="SUPFAM" id="SSF56436">
    <property type="entry name" value="C-type lectin-like"/>
    <property type="match status" value="1"/>
</dbReference>
<dbReference type="InterPro" id="IPR006026">
    <property type="entry name" value="Peptidase_Metallo"/>
</dbReference>
<evidence type="ECO:0000259" key="8">
    <source>
        <dbReference type="PROSITE" id="PS51864"/>
    </source>
</evidence>
<organism evidence="9 10">
    <name type="scientific">Mytilus edulis</name>
    <name type="common">Blue mussel</name>
    <dbReference type="NCBI Taxonomy" id="6550"/>
    <lineage>
        <taxon>Eukaryota</taxon>
        <taxon>Metazoa</taxon>
        <taxon>Spiralia</taxon>
        <taxon>Lophotrochozoa</taxon>
        <taxon>Mollusca</taxon>
        <taxon>Bivalvia</taxon>
        <taxon>Autobranchia</taxon>
        <taxon>Pteriomorphia</taxon>
        <taxon>Mytilida</taxon>
        <taxon>Mytiloidea</taxon>
        <taxon>Mytilidae</taxon>
        <taxon>Mytilinae</taxon>
        <taxon>Mytilus</taxon>
    </lineage>
</organism>
<dbReference type="Pfam" id="PF00051">
    <property type="entry name" value="Kringle"/>
    <property type="match status" value="1"/>
</dbReference>
<dbReference type="SUPFAM" id="SSF57440">
    <property type="entry name" value="Kringle-like"/>
    <property type="match status" value="1"/>
</dbReference>
<dbReference type="PANTHER" id="PTHR10127:SF775">
    <property type="entry name" value="METALLOENDOPEPTIDASE"/>
    <property type="match status" value="1"/>
</dbReference>
<dbReference type="Gene3D" id="3.40.390.10">
    <property type="entry name" value="Collagenase (Catalytic Domain)"/>
    <property type="match status" value="1"/>
</dbReference>
<accession>A0A8S3QUT6</accession>
<keyword evidence="4 5" id="KW-0479">Metal-binding</keyword>
<proteinExistence type="predicted"/>
<dbReference type="InterPro" id="IPR034035">
    <property type="entry name" value="Astacin-like_dom"/>
</dbReference>
<sequence length="669" mass="77681">MSEDVTGIHVPLDQHVVRRHGIQVPLDKHVVKRQGDTCTIDKPFVRRQGDICTCTRSACGFDIFCGKFCQLYALTSSCYSQLQLLDCYMEDYGGSNGGRMNSYCIFVTLCFANCITTLPIGTEVHVHGHTFPKIERIIVHVQKRMADIWDFWQLNKHICPPSLCMFSDDSGVPRRPRGTGGSVFYNGDIVLDSSNEKYIFGDNEVSYRKKRSAVRTQNKLWPYGILKYKWASNIDKKSKRVIRKAMQHIADKTCIRFQKAKNKDENYVRFISEPGCWSNIGHVGNGEQKLSIGRGCNEVVGVSVHELLHALGFWHEQSRPDRDDYVEVLMKNVASRYKKDFEKLNKTLVNSRGYPYDYLSIMHYKEFTFTNTGDETIKVKGIGKKLRMPIGQRTAMSNIDIAQLNDMYHCNKKQDANETVCLPGWTKFQRSCYKFIKRPKYQFAAAVKYCREFNSYLAQIDNKYEDKFLKKYVVTKYPNTLRWRLGGRKINDTFYWINEHNEPIEINYSNWAEGHPAKYTSMVLRKHNKTTKAISWQGAWTGSFKNVPKNAYAFICERPAKRKCIPGNHSDGREYRGTLAHTFSGITCQNWNLQYPHQHKVIPKGTLQTDPDGLGEHNYCRNPSKMRRNRPWCYTTKSKIEWEYCDIHICSKPVKRTDNKIPERLTNRN</sequence>
<dbReference type="CDD" id="cd00108">
    <property type="entry name" value="KR"/>
    <property type="match status" value="1"/>
</dbReference>
<dbReference type="SMART" id="SM00235">
    <property type="entry name" value="ZnMc"/>
    <property type="match status" value="1"/>
</dbReference>
<evidence type="ECO:0000256" key="2">
    <source>
        <dbReference type="ARBA" id="ARBA00023157"/>
    </source>
</evidence>
<dbReference type="GO" id="GO:0008270">
    <property type="term" value="F:zinc ion binding"/>
    <property type="evidence" value="ECO:0007669"/>
    <property type="project" value="UniProtKB-UniRule"/>
</dbReference>
<reference evidence="9" key="1">
    <citation type="submission" date="2021-03" db="EMBL/GenBank/DDBJ databases">
        <authorList>
            <person name="Bekaert M."/>
        </authorList>
    </citation>
    <scope>NUCLEOTIDE SEQUENCE</scope>
</reference>
<dbReference type="PROSITE" id="PS50041">
    <property type="entry name" value="C_TYPE_LECTIN_2"/>
    <property type="match status" value="1"/>
</dbReference>
<dbReference type="SMART" id="SM00034">
    <property type="entry name" value="CLECT"/>
    <property type="match status" value="1"/>
</dbReference>
<evidence type="ECO:0000259" key="6">
    <source>
        <dbReference type="PROSITE" id="PS50041"/>
    </source>
</evidence>
<feature type="domain" description="Kringle" evidence="7">
    <location>
        <begin position="569"/>
        <end position="650"/>
    </location>
</feature>
<dbReference type="InterPro" id="IPR001506">
    <property type="entry name" value="Peptidase_M12A"/>
</dbReference>
<keyword evidence="4 5" id="KW-0862">Zinc</keyword>
<dbReference type="Pfam" id="PF00059">
    <property type="entry name" value="Lectin_C"/>
    <property type="match status" value="1"/>
</dbReference>
<feature type="binding site" evidence="4">
    <location>
        <position position="309"/>
    </location>
    <ligand>
        <name>Zn(2+)</name>
        <dbReference type="ChEBI" id="CHEBI:29105"/>
        <note>catalytic</note>
    </ligand>
</feature>
<dbReference type="PROSITE" id="PS51864">
    <property type="entry name" value="ASTACIN"/>
    <property type="match status" value="1"/>
</dbReference>
<keyword evidence="4 5" id="KW-0378">Hydrolase</keyword>
<evidence type="ECO:0000259" key="7">
    <source>
        <dbReference type="PROSITE" id="PS50070"/>
    </source>
</evidence>
<dbReference type="InterPro" id="IPR000001">
    <property type="entry name" value="Kringle"/>
</dbReference>
<feature type="domain" description="C-type lectin" evidence="6">
    <location>
        <begin position="428"/>
        <end position="540"/>
    </location>
</feature>
<evidence type="ECO:0000256" key="3">
    <source>
        <dbReference type="PROSITE-ProRule" id="PRU00121"/>
    </source>
</evidence>
<dbReference type="Gene3D" id="3.10.100.10">
    <property type="entry name" value="Mannose-Binding Protein A, subunit A"/>
    <property type="match status" value="1"/>
</dbReference>
<dbReference type="InterPro" id="IPR016187">
    <property type="entry name" value="CTDL_fold"/>
</dbReference>
<dbReference type="EC" id="3.4.24.-" evidence="5"/>
<feature type="binding site" evidence="4">
    <location>
        <position position="305"/>
    </location>
    <ligand>
        <name>Zn(2+)</name>
        <dbReference type="ChEBI" id="CHEBI:29105"/>
        <note>catalytic</note>
    </ligand>
</feature>
<comment type="caution">
    <text evidence="9">The sequence shown here is derived from an EMBL/GenBank/DDBJ whole genome shotgun (WGS) entry which is preliminary data.</text>
</comment>
<dbReference type="GO" id="GO:0006508">
    <property type="term" value="P:proteolysis"/>
    <property type="evidence" value="ECO:0007669"/>
    <property type="project" value="UniProtKB-KW"/>
</dbReference>
<dbReference type="AlphaFoldDB" id="A0A8S3QUT6"/>
<dbReference type="Gene3D" id="2.40.20.10">
    <property type="entry name" value="Plasminogen Kringle 4"/>
    <property type="match status" value="1"/>
</dbReference>
<dbReference type="EMBL" id="CAJPWZ010000700">
    <property type="protein sequence ID" value="CAG2198823.1"/>
    <property type="molecule type" value="Genomic_DNA"/>
</dbReference>
<dbReference type="InterPro" id="IPR016186">
    <property type="entry name" value="C-type_lectin-like/link_sf"/>
</dbReference>
<dbReference type="SMART" id="SM00130">
    <property type="entry name" value="KR"/>
    <property type="match status" value="1"/>
</dbReference>
<dbReference type="InterPro" id="IPR013806">
    <property type="entry name" value="Kringle-like"/>
</dbReference>
<keyword evidence="4 5" id="KW-0645">Protease</keyword>
<evidence type="ECO:0000256" key="5">
    <source>
        <dbReference type="RuleBase" id="RU361183"/>
    </source>
</evidence>
<dbReference type="CDD" id="cd00037">
    <property type="entry name" value="CLECT"/>
    <property type="match status" value="1"/>
</dbReference>
<evidence type="ECO:0000256" key="4">
    <source>
        <dbReference type="PROSITE-ProRule" id="PRU01211"/>
    </source>
</evidence>
<dbReference type="SUPFAM" id="SSF55486">
    <property type="entry name" value="Metalloproteases ('zincins'), catalytic domain"/>
    <property type="match status" value="1"/>
</dbReference>
<gene>
    <name evidence="9" type="ORF">MEDL_13580</name>
</gene>
<dbReference type="Pfam" id="PF01400">
    <property type="entry name" value="Astacin"/>
    <property type="match status" value="1"/>
</dbReference>
<comment type="cofactor">
    <cofactor evidence="4 5">
        <name>Zn(2+)</name>
        <dbReference type="ChEBI" id="CHEBI:29105"/>
    </cofactor>
    <text evidence="4 5">Binds 1 zinc ion per subunit.</text>
</comment>
<evidence type="ECO:0000256" key="1">
    <source>
        <dbReference type="ARBA" id="ARBA00022572"/>
    </source>
</evidence>
<dbReference type="InterPro" id="IPR038178">
    <property type="entry name" value="Kringle_sf"/>
</dbReference>
<name>A0A8S3QUT6_MYTED</name>
<evidence type="ECO:0000313" key="10">
    <source>
        <dbReference type="Proteomes" id="UP000683360"/>
    </source>
</evidence>
<dbReference type="PANTHER" id="PTHR10127">
    <property type="entry name" value="DISCOIDIN, CUB, EGF, LAMININ , AND ZINC METALLOPROTEASE DOMAIN CONTAINING"/>
    <property type="match status" value="1"/>
</dbReference>
<dbReference type="InterPro" id="IPR001304">
    <property type="entry name" value="C-type_lectin-like"/>
</dbReference>
<dbReference type="OrthoDB" id="291007at2759"/>
<keyword evidence="4 5" id="KW-0482">Metalloprotease</keyword>
<feature type="domain" description="Peptidase M12A" evidence="8">
    <location>
        <begin position="212"/>
        <end position="411"/>
    </location>
</feature>
<dbReference type="CDD" id="cd04280">
    <property type="entry name" value="ZnMc_astacin_like"/>
    <property type="match status" value="1"/>
</dbReference>
<keyword evidence="2" id="KW-1015">Disulfide bond</keyword>
<dbReference type="GO" id="GO:0004222">
    <property type="term" value="F:metalloendopeptidase activity"/>
    <property type="evidence" value="ECO:0007669"/>
    <property type="project" value="UniProtKB-UniRule"/>
</dbReference>
<protein>
    <recommendedName>
        <fullName evidence="5">Metalloendopeptidase</fullName>
        <ecNumber evidence="5">3.4.24.-</ecNumber>
    </recommendedName>
</protein>
<feature type="active site" evidence="4">
    <location>
        <position position="306"/>
    </location>
</feature>
<keyword evidence="1 3" id="KW-0420">Kringle</keyword>
<dbReference type="Proteomes" id="UP000683360">
    <property type="component" value="Unassembled WGS sequence"/>
</dbReference>
<dbReference type="InterPro" id="IPR024079">
    <property type="entry name" value="MetalloPept_cat_dom_sf"/>
</dbReference>
<dbReference type="PRINTS" id="PR00018">
    <property type="entry name" value="KRINGLE"/>
</dbReference>
<feature type="binding site" evidence="4">
    <location>
        <position position="315"/>
    </location>
    <ligand>
        <name>Zn(2+)</name>
        <dbReference type="ChEBI" id="CHEBI:29105"/>
        <note>catalytic</note>
    </ligand>
</feature>